<keyword evidence="7" id="KW-1185">Reference proteome</keyword>
<dbReference type="Gene3D" id="3.20.200.10">
    <property type="entry name" value="MHCK/EF2 kinase"/>
    <property type="match status" value="1"/>
</dbReference>
<dbReference type="Pfam" id="PF02816">
    <property type="entry name" value="Alpha_kinase"/>
    <property type="match status" value="1"/>
</dbReference>
<feature type="domain" description="Alpha-type protein kinase" evidence="5">
    <location>
        <begin position="785"/>
        <end position="1001"/>
    </location>
</feature>
<protein>
    <recommendedName>
        <fullName evidence="5">Alpha-type protein kinase domain-containing protein</fullName>
    </recommendedName>
</protein>
<evidence type="ECO:0000256" key="1">
    <source>
        <dbReference type="ARBA" id="ARBA00022527"/>
    </source>
</evidence>
<dbReference type="Gene3D" id="3.30.200.20">
    <property type="entry name" value="Phosphorylase Kinase, domain 1"/>
    <property type="match status" value="1"/>
</dbReference>
<dbReference type="PROSITE" id="PS51158">
    <property type="entry name" value="ALPHA_KINASE"/>
    <property type="match status" value="1"/>
</dbReference>
<dbReference type="PANTHER" id="PTHR46747">
    <property type="entry name" value="ALPHA-PROTEIN KINASE 1"/>
    <property type="match status" value="1"/>
</dbReference>
<feature type="compositionally biased region" description="Polar residues" evidence="4">
    <location>
        <begin position="456"/>
        <end position="474"/>
    </location>
</feature>
<feature type="compositionally biased region" description="Low complexity" evidence="4">
    <location>
        <begin position="477"/>
        <end position="493"/>
    </location>
</feature>
<name>A0ABD0L376_9CAEN</name>
<dbReference type="AlphaFoldDB" id="A0ABD0L376"/>
<dbReference type="InterPro" id="IPR004166">
    <property type="entry name" value="a-kinase_dom"/>
</dbReference>
<dbReference type="InterPro" id="IPR043529">
    <property type="entry name" value="ALPK1"/>
</dbReference>
<feature type="region of interest" description="Disordered" evidence="4">
    <location>
        <begin position="456"/>
        <end position="530"/>
    </location>
</feature>
<keyword evidence="3" id="KW-0418">Kinase</keyword>
<evidence type="ECO:0000256" key="3">
    <source>
        <dbReference type="ARBA" id="ARBA00022777"/>
    </source>
</evidence>
<evidence type="ECO:0000313" key="6">
    <source>
        <dbReference type="EMBL" id="KAK7493862.1"/>
    </source>
</evidence>
<feature type="compositionally biased region" description="Basic and acidic residues" evidence="4">
    <location>
        <begin position="676"/>
        <end position="685"/>
    </location>
</feature>
<evidence type="ECO:0000256" key="2">
    <source>
        <dbReference type="ARBA" id="ARBA00022679"/>
    </source>
</evidence>
<comment type="caution">
    <text evidence="6">The sequence shown here is derived from an EMBL/GenBank/DDBJ whole genome shotgun (WGS) entry which is preliminary data.</text>
</comment>
<dbReference type="SMART" id="SM00811">
    <property type="entry name" value="Alpha_kinase"/>
    <property type="match status" value="1"/>
</dbReference>
<evidence type="ECO:0000259" key="5">
    <source>
        <dbReference type="PROSITE" id="PS51158"/>
    </source>
</evidence>
<dbReference type="Proteomes" id="UP001519460">
    <property type="component" value="Unassembled WGS sequence"/>
</dbReference>
<keyword evidence="2" id="KW-0808">Transferase</keyword>
<dbReference type="GO" id="GO:0004674">
    <property type="term" value="F:protein serine/threonine kinase activity"/>
    <property type="evidence" value="ECO:0007669"/>
    <property type="project" value="UniProtKB-KW"/>
</dbReference>
<reference evidence="6 7" key="1">
    <citation type="journal article" date="2023" name="Sci. Data">
        <title>Genome assembly of the Korean intertidal mud-creeper Batillaria attramentaria.</title>
        <authorList>
            <person name="Patra A.K."/>
            <person name="Ho P.T."/>
            <person name="Jun S."/>
            <person name="Lee S.J."/>
            <person name="Kim Y."/>
            <person name="Won Y.J."/>
        </authorList>
    </citation>
    <scope>NUCLEOTIDE SEQUENCE [LARGE SCALE GENOMIC DNA]</scope>
    <source>
        <strain evidence="6">Wonlab-2016</strain>
    </source>
</reference>
<sequence length="1008" mass="112372">MASVSSILRELGYSTTAVDTDVAINDFGDDADRHDVAAESLQKWLALLPGEVTSQIELAKRHAVPFMPPGVTPEMLSSRNANRCLDIAMRSQDYQTASALVFVVDRALYRFGRSKPVLRVACEIQRASPDTAIAPQVILRQARVMKDDGDLNGAMRIIQAIINKDHQWPYQSEQQYLDTKAACLHVEGQIYHNLELWREAVHPLVEAVRIFRQVGDKKGISSCLTVLSRCVPRLDHDDYQEIRRRYPDVFQSLHPCYEGYQQGICAVRFVEHIEARFFAAKHQLVADESLLMFTVQQQSPQKQHNLLHTILGEVKRSLAGHRAVQFLNSVEAFVEFVRGVFMVSQVLSFSCVCGDKDVARFYEKVAIELYQFMSSRPLGEGVSEPSGSLKQTVYSVSLMDLALKLLGLPLLEGSEEIWRQQEEEEHGSFNRGTLQDNTAAVGTIGSAISVRNLKGENSSQFAPNGAENSGLSETDASDPSYARSYPAASAYSRPADERFQPRHQSHTFPEVSSRKPQACHKPGAGRRSQRKFVGLPMTLEELRASTCPALSPEALESLSLEEDHLELAEEDLEALSVSAQTFSSKSSGRTPSDLVSDLRVLTDLPSDVSTPKENDRAANNKAQETHAAQTSTNPPMDKIPTDMSEADGYHLHDTAERVAPKGPRLRSEETATTNSDGERLVEAKSEVSTVDLSKTTKSLSPSFSSCSSSSLVDLEATTKSSSASANSPVLSPLVDLSASSSKSLMLESMNLGECSVDTEDPQEFLANWIPSADTGVHRALLYTFNPETKGQPWSCQTTLAYLGPKLQTDRKGSFRDAYHISLLHQDEPLGRYVGKRYRQQRKPADYMRDVECQMIAGYFVTRFNQRLSAAPKEFLRLQNEEGEVFNWVNVEPYLQGSFLKLTNNHRYVSKRGDLEDGVEVATAFTHFSFVETHGRLMVVDLQGWVPSAGRGVIYLTDPVLHTRSDVRICSGNRHEEGMRQFWEHVHPTCNKICRFLGLDNQRPEVLTW</sequence>
<dbReference type="EMBL" id="JACVVK020000089">
    <property type="protein sequence ID" value="KAK7493862.1"/>
    <property type="molecule type" value="Genomic_DNA"/>
</dbReference>
<proteinExistence type="predicted"/>
<accession>A0ABD0L376</accession>
<feature type="region of interest" description="Disordered" evidence="4">
    <location>
        <begin position="604"/>
        <end position="708"/>
    </location>
</feature>
<evidence type="ECO:0000313" key="7">
    <source>
        <dbReference type="Proteomes" id="UP001519460"/>
    </source>
</evidence>
<dbReference type="PANTHER" id="PTHR46747:SF1">
    <property type="entry name" value="ALPHA-PROTEIN KINASE 1"/>
    <property type="match status" value="1"/>
</dbReference>
<gene>
    <name evidence="6" type="ORF">BaRGS_00015003</name>
</gene>
<feature type="compositionally biased region" description="Basic and acidic residues" evidence="4">
    <location>
        <begin position="647"/>
        <end position="669"/>
    </location>
</feature>
<dbReference type="InterPro" id="IPR011009">
    <property type="entry name" value="Kinase-like_dom_sf"/>
</dbReference>
<evidence type="ECO:0000256" key="4">
    <source>
        <dbReference type="SAM" id="MobiDB-lite"/>
    </source>
</evidence>
<keyword evidence="1" id="KW-0723">Serine/threonine-protein kinase</keyword>
<feature type="compositionally biased region" description="Polar residues" evidence="4">
    <location>
        <begin position="620"/>
        <end position="634"/>
    </location>
</feature>
<dbReference type="SUPFAM" id="SSF56112">
    <property type="entry name" value="Protein kinase-like (PK-like)"/>
    <property type="match status" value="1"/>
</dbReference>
<feature type="compositionally biased region" description="Low complexity" evidence="4">
    <location>
        <begin position="692"/>
        <end position="708"/>
    </location>
</feature>
<organism evidence="6 7">
    <name type="scientific">Batillaria attramentaria</name>
    <dbReference type="NCBI Taxonomy" id="370345"/>
    <lineage>
        <taxon>Eukaryota</taxon>
        <taxon>Metazoa</taxon>
        <taxon>Spiralia</taxon>
        <taxon>Lophotrochozoa</taxon>
        <taxon>Mollusca</taxon>
        <taxon>Gastropoda</taxon>
        <taxon>Caenogastropoda</taxon>
        <taxon>Sorbeoconcha</taxon>
        <taxon>Cerithioidea</taxon>
        <taxon>Batillariidae</taxon>
        <taxon>Batillaria</taxon>
    </lineage>
</organism>